<dbReference type="Gene3D" id="3.30.70.100">
    <property type="match status" value="1"/>
</dbReference>
<dbReference type="InterPro" id="IPR010920">
    <property type="entry name" value="LSM_dom_sf"/>
</dbReference>
<evidence type="ECO:0000313" key="11">
    <source>
        <dbReference type="Proteomes" id="UP001255185"/>
    </source>
</evidence>
<dbReference type="Proteomes" id="UP001255185">
    <property type="component" value="Unassembled WGS sequence"/>
</dbReference>
<evidence type="ECO:0000256" key="2">
    <source>
        <dbReference type="ARBA" id="ARBA00008017"/>
    </source>
</evidence>
<organism evidence="10 11">
    <name type="scientific">Flavobacterium arsenatis</name>
    <dbReference type="NCBI Taxonomy" id="1484332"/>
    <lineage>
        <taxon>Bacteria</taxon>
        <taxon>Pseudomonadati</taxon>
        <taxon>Bacteroidota</taxon>
        <taxon>Flavobacteriia</taxon>
        <taxon>Flavobacteriales</taxon>
        <taxon>Flavobacteriaceae</taxon>
        <taxon>Flavobacterium</taxon>
    </lineage>
</organism>
<comment type="caution">
    <text evidence="10">The sequence shown here is derived from an EMBL/GenBank/DDBJ whole genome shotgun (WGS) entry which is preliminary data.</text>
</comment>
<evidence type="ECO:0000313" key="10">
    <source>
        <dbReference type="EMBL" id="MDR6968004.1"/>
    </source>
</evidence>
<dbReference type="PANTHER" id="PTHR30347">
    <property type="entry name" value="POTASSIUM CHANNEL RELATED"/>
    <property type="match status" value="1"/>
</dbReference>
<dbReference type="InterPro" id="IPR011014">
    <property type="entry name" value="MscS_channel_TM-2"/>
</dbReference>
<feature type="domain" description="Mechanosensitive ion channel MscS" evidence="8">
    <location>
        <begin position="109"/>
        <end position="174"/>
    </location>
</feature>
<proteinExistence type="inferred from homology"/>
<evidence type="ECO:0000256" key="4">
    <source>
        <dbReference type="ARBA" id="ARBA00022692"/>
    </source>
</evidence>
<evidence type="ECO:0000256" key="6">
    <source>
        <dbReference type="ARBA" id="ARBA00023136"/>
    </source>
</evidence>
<dbReference type="InterPro" id="IPR011066">
    <property type="entry name" value="MscS_channel_C_sf"/>
</dbReference>
<sequence length="279" mass="32051">MELFEQLKEIFGLSLIKTQDVNFTLGALVALVFAFFATSFILRFFRKFVTRKLPIEDRNKFISIFQFLQYAIYIFVLMFTLKASGVDVTVLLTASAAIFIGLGFALQQLFQDLIAGILIILDQTLHVGDIIEIEGKVCRVEKISLRSTIAVTRNQRVMVIPNHKFLSDILFNWTQKSNIIRENVEVGVAYGSDTQLVKKILIDCAKNHPRILKEFEPTVMFENFGDSSLDFALYFFIDDGFTVPGIKSELRFEIDQQFRNHNISIPFPQRDVHIYNQNS</sequence>
<accession>A0ABU1TPV1</accession>
<keyword evidence="5 7" id="KW-1133">Transmembrane helix</keyword>
<dbReference type="PANTHER" id="PTHR30347:SF1">
    <property type="entry name" value="MECHANOSENSITIVE CHANNEL MSCK"/>
    <property type="match status" value="1"/>
</dbReference>
<dbReference type="Gene3D" id="1.10.287.1260">
    <property type="match status" value="1"/>
</dbReference>
<comment type="subcellular location">
    <subcellularLocation>
        <location evidence="1">Cell membrane</location>
        <topology evidence="1">Multi-pass membrane protein</topology>
    </subcellularLocation>
</comment>
<feature type="transmembrane region" description="Helical" evidence="7">
    <location>
        <begin position="61"/>
        <end position="81"/>
    </location>
</feature>
<dbReference type="RefSeq" id="WP_310026409.1">
    <property type="nucleotide sequence ID" value="NZ_JAVDVI010000007.1"/>
</dbReference>
<evidence type="ECO:0000256" key="1">
    <source>
        <dbReference type="ARBA" id="ARBA00004651"/>
    </source>
</evidence>
<keyword evidence="4 7" id="KW-0812">Transmembrane</keyword>
<dbReference type="InterPro" id="IPR049278">
    <property type="entry name" value="MS_channel_C"/>
</dbReference>
<name>A0ABU1TPV1_9FLAO</name>
<keyword evidence="6 7" id="KW-0472">Membrane</keyword>
<dbReference type="InterPro" id="IPR023408">
    <property type="entry name" value="MscS_beta-dom_sf"/>
</dbReference>
<dbReference type="SUPFAM" id="SSF82689">
    <property type="entry name" value="Mechanosensitive channel protein MscS (YggB), C-terminal domain"/>
    <property type="match status" value="1"/>
</dbReference>
<comment type="similarity">
    <text evidence="2">Belongs to the MscS (TC 1.A.23) family.</text>
</comment>
<keyword evidence="11" id="KW-1185">Reference proteome</keyword>
<evidence type="ECO:0000256" key="5">
    <source>
        <dbReference type="ARBA" id="ARBA00022989"/>
    </source>
</evidence>
<feature type="transmembrane region" description="Helical" evidence="7">
    <location>
        <begin position="88"/>
        <end position="110"/>
    </location>
</feature>
<evidence type="ECO:0000259" key="8">
    <source>
        <dbReference type="Pfam" id="PF00924"/>
    </source>
</evidence>
<dbReference type="SUPFAM" id="SSF82861">
    <property type="entry name" value="Mechanosensitive channel protein MscS (YggB), transmembrane region"/>
    <property type="match status" value="1"/>
</dbReference>
<feature type="domain" description="Mechanosensitive ion channel MscS C-terminal" evidence="9">
    <location>
        <begin position="183"/>
        <end position="265"/>
    </location>
</feature>
<dbReference type="Gene3D" id="2.30.30.60">
    <property type="match status" value="1"/>
</dbReference>
<protein>
    <submittedName>
        <fullName evidence="10">Small-conductance mechanosensitive channel</fullName>
    </submittedName>
</protein>
<reference evidence="10 11" key="1">
    <citation type="submission" date="2023-07" db="EMBL/GenBank/DDBJ databases">
        <title>Sorghum-associated microbial communities from plants grown in Nebraska, USA.</title>
        <authorList>
            <person name="Schachtman D."/>
        </authorList>
    </citation>
    <scope>NUCLEOTIDE SEQUENCE [LARGE SCALE GENOMIC DNA]</scope>
    <source>
        <strain evidence="10 11">3773</strain>
    </source>
</reference>
<dbReference type="EMBL" id="JAVDVI010000007">
    <property type="protein sequence ID" value="MDR6968004.1"/>
    <property type="molecule type" value="Genomic_DNA"/>
</dbReference>
<dbReference type="Pfam" id="PF21082">
    <property type="entry name" value="MS_channel_3rd"/>
    <property type="match status" value="1"/>
</dbReference>
<evidence type="ECO:0000256" key="7">
    <source>
        <dbReference type="SAM" id="Phobius"/>
    </source>
</evidence>
<dbReference type="InterPro" id="IPR006685">
    <property type="entry name" value="MscS_channel_2nd"/>
</dbReference>
<keyword evidence="3" id="KW-1003">Cell membrane</keyword>
<gene>
    <name evidence="10" type="ORF">J2X31_002018</name>
</gene>
<dbReference type="InterPro" id="IPR052702">
    <property type="entry name" value="MscS-like_channel"/>
</dbReference>
<dbReference type="Pfam" id="PF00924">
    <property type="entry name" value="MS_channel_2nd"/>
    <property type="match status" value="1"/>
</dbReference>
<evidence type="ECO:0000259" key="9">
    <source>
        <dbReference type="Pfam" id="PF21082"/>
    </source>
</evidence>
<dbReference type="SUPFAM" id="SSF50182">
    <property type="entry name" value="Sm-like ribonucleoproteins"/>
    <property type="match status" value="1"/>
</dbReference>
<evidence type="ECO:0000256" key="3">
    <source>
        <dbReference type="ARBA" id="ARBA00022475"/>
    </source>
</evidence>
<feature type="transmembrane region" description="Helical" evidence="7">
    <location>
        <begin position="21"/>
        <end position="41"/>
    </location>
</feature>